<feature type="compositionally biased region" description="Acidic residues" evidence="1">
    <location>
        <begin position="327"/>
        <end position="338"/>
    </location>
</feature>
<proteinExistence type="predicted"/>
<feature type="compositionally biased region" description="Polar residues" evidence="1">
    <location>
        <begin position="38"/>
        <end position="53"/>
    </location>
</feature>
<gene>
    <name evidence="2" type="ORF">WJX74_010094</name>
</gene>
<sequence length="338" mass="38304">MGETALQTRSPDSPVTPFQSQAARPRSLTPKRPASLEPHTSAQAEVPKSQQDQSEAEAGADILVGLRGGASLSSEDTPTSISQPSASLPELSSRDLDGEEDLPAAKRQRKGPASRRSYTWRCQMDARGHVNPRDLMRQANWQRPQALTNLLARPRPAASSAEQKLANSCAAGPEHREADREWAALTTWLRMNLHHPRTAKKAVLFVGEYDMDAERWFFGLNEVFKWDDLSPETKTRLRSLPTQAETAFAQKYPRRLKSEWRQKTQKYTKAGEDRAYQVPLGHLVDQLHQIYLEQTQVQRGARILEHNWRQSTRLGSQSKPAFRMNPDEDEYPDDKEPF</sequence>
<protein>
    <submittedName>
        <fullName evidence="2">Uncharacterized protein</fullName>
    </submittedName>
</protein>
<evidence type="ECO:0000313" key="2">
    <source>
        <dbReference type="EMBL" id="KAK9835880.1"/>
    </source>
</evidence>
<feature type="region of interest" description="Disordered" evidence="1">
    <location>
        <begin position="1"/>
        <end position="117"/>
    </location>
</feature>
<comment type="caution">
    <text evidence="2">The sequence shown here is derived from an EMBL/GenBank/DDBJ whole genome shotgun (WGS) entry which is preliminary data.</text>
</comment>
<reference evidence="2 3" key="1">
    <citation type="journal article" date="2024" name="Nat. Commun.">
        <title>Phylogenomics reveals the evolutionary origins of lichenization in chlorophyte algae.</title>
        <authorList>
            <person name="Puginier C."/>
            <person name="Libourel C."/>
            <person name="Otte J."/>
            <person name="Skaloud P."/>
            <person name="Haon M."/>
            <person name="Grisel S."/>
            <person name="Petersen M."/>
            <person name="Berrin J.G."/>
            <person name="Delaux P.M."/>
            <person name="Dal Grande F."/>
            <person name="Keller J."/>
        </authorList>
    </citation>
    <scope>NUCLEOTIDE SEQUENCE [LARGE SCALE GENOMIC DNA]</scope>
    <source>
        <strain evidence="2 3">SAG 2145</strain>
    </source>
</reference>
<feature type="compositionally biased region" description="Polar residues" evidence="1">
    <location>
        <begin position="1"/>
        <end position="22"/>
    </location>
</feature>
<feature type="region of interest" description="Disordered" evidence="1">
    <location>
        <begin position="314"/>
        <end position="338"/>
    </location>
</feature>
<dbReference type="AlphaFoldDB" id="A0AAW1RQG5"/>
<dbReference type="Proteomes" id="UP001438707">
    <property type="component" value="Unassembled WGS sequence"/>
</dbReference>
<name>A0AAW1RQG5_9CHLO</name>
<accession>A0AAW1RQG5</accession>
<keyword evidence="3" id="KW-1185">Reference proteome</keyword>
<dbReference type="EMBL" id="JALJOS010000008">
    <property type="protein sequence ID" value="KAK9835880.1"/>
    <property type="molecule type" value="Genomic_DNA"/>
</dbReference>
<evidence type="ECO:0000313" key="3">
    <source>
        <dbReference type="Proteomes" id="UP001438707"/>
    </source>
</evidence>
<evidence type="ECO:0000256" key="1">
    <source>
        <dbReference type="SAM" id="MobiDB-lite"/>
    </source>
</evidence>
<organism evidence="2 3">
    <name type="scientific">Apatococcus lobatus</name>
    <dbReference type="NCBI Taxonomy" id="904363"/>
    <lineage>
        <taxon>Eukaryota</taxon>
        <taxon>Viridiplantae</taxon>
        <taxon>Chlorophyta</taxon>
        <taxon>core chlorophytes</taxon>
        <taxon>Trebouxiophyceae</taxon>
        <taxon>Chlorellales</taxon>
        <taxon>Chlorellaceae</taxon>
        <taxon>Apatococcus</taxon>
    </lineage>
</organism>
<feature type="compositionally biased region" description="Polar residues" evidence="1">
    <location>
        <begin position="71"/>
        <end position="86"/>
    </location>
</feature>